<feature type="domain" description="Methyltransferase small" evidence="3">
    <location>
        <begin position="36"/>
        <end position="138"/>
    </location>
</feature>
<protein>
    <submittedName>
        <fullName evidence="4">Methyltransferase domain-containing protein</fullName>
    </submittedName>
</protein>
<name>A0A437P2Y3_9HYPH</name>
<evidence type="ECO:0000313" key="5">
    <source>
        <dbReference type="Proteomes" id="UP000286997"/>
    </source>
</evidence>
<sequence>MPGHPDADPPAESWLGGRLRLCQPARGGHRAGTDAVLLAAFAGPPAEGTICDLGAGTGAAGLAAALDRPGCRLVLVERDPEAAALARANLAINGLADRGRVIEADILAPGRARRARGLEPETADLVLTNPPFFEAGTHRASPVAAKVSAHTFPAGGLDSWLRTCADVLRPRGRLVLIHRADALPACLAGLERRFGGVGVRPVQPRAGAPATRVMIAAVKGSRAGFSLEAPLVLHGPDGRFTAETEALHRGVVSR</sequence>
<dbReference type="PANTHER" id="PTHR47739">
    <property type="entry name" value="TRNA1(VAL) (ADENINE(37)-N6)-METHYLTRANSFERASE"/>
    <property type="match status" value="1"/>
</dbReference>
<evidence type="ECO:0000313" key="4">
    <source>
        <dbReference type="EMBL" id="RVU16637.1"/>
    </source>
</evidence>
<reference evidence="4 5" key="1">
    <citation type="submission" date="2019-01" db="EMBL/GenBank/DDBJ databases">
        <authorList>
            <person name="Chen W.-M."/>
        </authorList>
    </citation>
    <scope>NUCLEOTIDE SEQUENCE [LARGE SCALE GENOMIC DNA]</scope>
    <source>
        <strain evidence="4 5">TER-1</strain>
    </source>
</reference>
<gene>
    <name evidence="4" type="ORF">EOE48_16315</name>
</gene>
<dbReference type="GO" id="GO:0003676">
    <property type="term" value="F:nucleic acid binding"/>
    <property type="evidence" value="ECO:0007669"/>
    <property type="project" value="InterPro"/>
</dbReference>
<dbReference type="PANTHER" id="PTHR47739:SF1">
    <property type="entry name" value="TRNA1(VAL) (ADENINE(37)-N6)-METHYLTRANSFERASE"/>
    <property type="match status" value="1"/>
</dbReference>
<evidence type="ECO:0000256" key="1">
    <source>
        <dbReference type="ARBA" id="ARBA00022603"/>
    </source>
</evidence>
<dbReference type="InterPro" id="IPR029063">
    <property type="entry name" value="SAM-dependent_MTases_sf"/>
</dbReference>
<dbReference type="CDD" id="cd02440">
    <property type="entry name" value="AdoMet_MTases"/>
    <property type="match status" value="1"/>
</dbReference>
<dbReference type="InterPro" id="IPR050210">
    <property type="entry name" value="tRNA_Adenine-N(6)_MTase"/>
</dbReference>
<keyword evidence="2" id="KW-0949">S-adenosyl-L-methionine</keyword>
<dbReference type="InterPro" id="IPR007848">
    <property type="entry name" value="Small_mtfrase_dom"/>
</dbReference>
<accession>A0A437P2Y3</accession>
<organism evidence="4 5">
    <name type="scientific">Methylobacterium oryzihabitans</name>
    <dbReference type="NCBI Taxonomy" id="2499852"/>
    <lineage>
        <taxon>Bacteria</taxon>
        <taxon>Pseudomonadati</taxon>
        <taxon>Pseudomonadota</taxon>
        <taxon>Alphaproteobacteria</taxon>
        <taxon>Hyphomicrobiales</taxon>
        <taxon>Methylobacteriaceae</taxon>
        <taxon>Methylobacterium</taxon>
    </lineage>
</organism>
<dbReference type="Proteomes" id="UP000286997">
    <property type="component" value="Unassembled WGS sequence"/>
</dbReference>
<dbReference type="GO" id="GO:0008170">
    <property type="term" value="F:N-methyltransferase activity"/>
    <property type="evidence" value="ECO:0007669"/>
    <property type="project" value="UniProtKB-ARBA"/>
</dbReference>
<keyword evidence="1 4" id="KW-0489">Methyltransferase</keyword>
<dbReference type="Gene3D" id="3.40.50.150">
    <property type="entry name" value="Vaccinia Virus protein VP39"/>
    <property type="match status" value="1"/>
</dbReference>
<dbReference type="InterPro" id="IPR002052">
    <property type="entry name" value="DNA_methylase_N6_adenine_CS"/>
</dbReference>
<dbReference type="RefSeq" id="WP_127730976.1">
    <property type="nucleotide sequence ID" value="NZ_SACP01000015.1"/>
</dbReference>
<comment type="caution">
    <text evidence="4">The sequence shown here is derived from an EMBL/GenBank/DDBJ whole genome shotgun (WGS) entry which is preliminary data.</text>
</comment>
<keyword evidence="4" id="KW-0808">Transferase</keyword>
<dbReference type="AlphaFoldDB" id="A0A437P2Y3"/>
<dbReference type="GO" id="GO:0008757">
    <property type="term" value="F:S-adenosylmethionine-dependent methyltransferase activity"/>
    <property type="evidence" value="ECO:0007669"/>
    <property type="project" value="UniProtKB-ARBA"/>
</dbReference>
<dbReference type="GO" id="GO:0032259">
    <property type="term" value="P:methylation"/>
    <property type="evidence" value="ECO:0007669"/>
    <property type="project" value="UniProtKB-KW"/>
</dbReference>
<dbReference type="Pfam" id="PF05175">
    <property type="entry name" value="MTS"/>
    <property type="match status" value="1"/>
</dbReference>
<evidence type="ECO:0000259" key="3">
    <source>
        <dbReference type="Pfam" id="PF05175"/>
    </source>
</evidence>
<dbReference type="SUPFAM" id="SSF53335">
    <property type="entry name" value="S-adenosyl-L-methionine-dependent methyltransferases"/>
    <property type="match status" value="1"/>
</dbReference>
<keyword evidence="5" id="KW-1185">Reference proteome</keyword>
<dbReference type="EMBL" id="SACP01000015">
    <property type="protein sequence ID" value="RVU16637.1"/>
    <property type="molecule type" value="Genomic_DNA"/>
</dbReference>
<proteinExistence type="predicted"/>
<dbReference type="OrthoDB" id="5489421at2"/>
<evidence type="ECO:0000256" key="2">
    <source>
        <dbReference type="ARBA" id="ARBA00022691"/>
    </source>
</evidence>
<dbReference type="PROSITE" id="PS00092">
    <property type="entry name" value="N6_MTASE"/>
    <property type="match status" value="1"/>
</dbReference>